<evidence type="ECO:0000259" key="18">
    <source>
        <dbReference type="SMART" id="SM00663"/>
    </source>
</evidence>
<evidence type="ECO:0000256" key="5">
    <source>
        <dbReference type="ARBA" id="ARBA00022640"/>
    </source>
</evidence>
<dbReference type="CDD" id="cd02733">
    <property type="entry name" value="RNAP_II_RPB1_N"/>
    <property type="match status" value="1"/>
</dbReference>
<dbReference type="GO" id="GO:0005665">
    <property type="term" value="C:RNA polymerase II, core complex"/>
    <property type="evidence" value="ECO:0007669"/>
    <property type="project" value="TreeGrafter"/>
</dbReference>
<evidence type="ECO:0000256" key="3">
    <source>
        <dbReference type="ARBA" id="ARBA00022478"/>
    </source>
</evidence>
<keyword evidence="11" id="KW-0460">Magnesium</keyword>
<evidence type="ECO:0000256" key="16">
    <source>
        <dbReference type="RuleBase" id="RU004279"/>
    </source>
</evidence>
<evidence type="ECO:0000256" key="7">
    <source>
        <dbReference type="ARBA" id="ARBA00022695"/>
    </source>
</evidence>
<keyword evidence="20" id="KW-1185">Reference proteome</keyword>
<dbReference type="InterPro" id="IPR044893">
    <property type="entry name" value="RNA_pol_Rpb1_clamp_domain"/>
</dbReference>
<name>A0AAD9ILV3_PROWI</name>
<evidence type="ECO:0000256" key="11">
    <source>
        <dbReference type="ARBA" id="ARBA00022842"/>
    </source>
</evidence>
<evidence type="ECO:0000256" key="13">
    <source>
        <dbReference type="ARBA" id="ARBA00023163"/>
    </source>
</evidence>
<dbReference type="FunFam" id="3.30.1360.140:FF:000001">
    <property type="entry name" value="DNA-directed RNA polymerase subunit"/>
    <property type="match status" value="1"/>
</dbReference>
<dbReference type="InterPro" id="IPR007081">
    <property type="entry name" value="RNA_pol_Rpb1_5"/>
</dbReference>
<evidence type="ECO:0000256" key="15">
    <source>
        <dbReference type="ARBA" id="ARBA00048552"/>
    </source>
</evidence>
<dbReference type="SUPFAM" id="SSF64484">
    <property type="entry name" value="beta and beta-prime subunits of DNA dependent RNA-polymerase"/>
    <property type="match status" value="1"/>
</dbReference>
<comment type="subcellular location">
    <subcellularLocation>
        <location evidence="1">Nucleus</location>
    </subcellularLocation>
</comment>
<evidence type="ECO:0000256" key="2">
    <source>
        <dbReference type="ARBA" id="ARBA00007207"/>
    </source>
</evidence>
<evidence type="ECO:0000256" key="9">
    <source>
        <dbReference type="ARBA" id="ARBA00022737"/>
    </source>
</evidence>
<dbReference type="FunFam" id="1.10.150.390:FF:000001">
    <property type="entry name" value="DNA-directed RNA polymerase subunit"/>
    <property type="match status" value="1"/>
</dbReference>
<dbReference type="FunFam" id="1.10.132.30:FF:000001">
    <property type="entry name" value="DNA-directed RNA polymerase subunit"/>
    <property type="match status" value="1"/>
</dbReference>
<feature type="region of interest" description="Disordered" evidence="17">
    <location>
        <begin position="1480"/>
        <end position="1516"/>
    </location>
</feature>
<dbReference type="FunFam" id="1.10.274.100:FF:000001">
    <property type="entry name" value="DNA-directed RNA polymerase subunit"/>
    <property type="match status" value="1"/>
</dbReference>
<dbReference type="Pfam" id="PF00623">
    <property type="entry name" value="RNA_pol_Rpb1_2"/>
    <property type="match status" value="1"/>
</dbReference>
<organism evidence="19 20">
    <name type="scientific">Prototheca wickerhamii</name>
    <dbReference type="NCBI Taxonomy" id="3111"/>
    <lineage>
        <taxon>Eukaryota</taxon>
        <taxon>Viridiplantae</taxon>
        <taxon>Chlorophyta</taxon>
        <taxon>core chlorophytes</taxon>
        <taxon>Trebouxiophyceae</taxon>
        <taxon>Chlorellales</taxon>
        <taxon>Chlorellaceae</taxon>
        <taxon>Prototheca</taxon>
    </lineage>
</organism>
<comment type="function">
    <text evidence="16">DNA-dependent RNA polymerase catalyzes the transcription of DNA into RNA using the four ribonucleoside triphosphates as substrates.</text>
</comment>
<dbReference type="InterPro" id="IPR038120">
    <property type="entry name" value="Rpb1_funnel_sf"/>
</dbReference>
<keyword evidence="6 16" id="KW-0808">Transferase</keyword>
<dbReference type="Gene3D" id="1.10.150.390">
    <property type="match status" value="1"/>
</dbReference>
<dbReference type="InterPro" id="IPR007083">
    <property type="entry name" value="RNA_pol_Rpb1_4"/>
</dbReference>
<dbReference type="NCBIfam" id="NF006336">
    <property type="entry name" value="PRK08566.1"/>
    <property type="match status" value="1"/>
</dbReference>
<dbReference type="InterPro" id="IPR007066">
    <property type="entry name" value="RNA_pol_Rpb1_3"/>
</dbReference>
<keyword evidence="5" id="KW-0934">Plastid</keyword>
<dbReference type="EC" id="2.7.7.6" evidence="16"/>
<dbReference type="Pfam" id="PF04990">
    <property type="entry name" value="RNA_pol_Rpb1_7"/>
    <property type="match status" value="1"/>
</dbReference>
<dbReference type="FunFam" id="2.40.40.20:FF:000019">
    <property type="entry name" value="DNA-directed RNA polymerase II subunit RPB1"/>
    <property type="match status" value="1"/>
</dbReference>
<dbReference type="InterPro" id="IPR007075">
    <property type="entry name" value="RNA_pol_Rpb1_6"/>
</dbReference>
<dbReference type="Pfam" id="PF04983">
    <property type="entry name" value="RNA_pol_Rpb1_3"/>
    <property type="match status" value="1"/>
</dbReference>
<dbReference type="InterPro" id="IPR007073">
    <property type="entry name" value="RNA_pol_Rpb1_7"/>
</dbReference>
<reference evidence="19" key="1">
    <citation type="submission" date="2021-01" db="EMBL/GenBank/DDBJ databases">
        <authorList>
            <person name="Eckstrom K.M.E."/>
        </authorList>
    </citation>
    <scope>NUCLEOTIDE SEQUENCE</scope>
    <source>
        <strain evidence="19">UVCC 0001</strain>
    </source>
</reference>
<dbReference type="Gene3D" id="1.10.274.100">
    <property type="entry name" value="RNA polymerase Rpb1, domain 3"/>
    <property type="match status" value="1"/>
</dbReference>
<evidence type="ECO:0000256" key="10">
    <source>
        <dbReference type="ARBA" id="ARBA00022833"/>
    </source>
</evidence>
<evidence type="ECO:0000256" key="6">
    <source>
        <dbReference type="ARBA" id="ARBA00022679"/>
    </source>
</evidence>
<feature type="domain" description="RNA polymerase N-terminal" evidence="18">
    <location>
        <begin position="222"/>
        <end position="528"/>
    </location>
</feature>
<gene>
    <name evidence="19" type="ORF">QBZ16_002386</name>
</gene>
<dbReference type="InterPro" id="IPR042102">
    <property type="entry name" value="RNA_pol_Rpb1_3_sf"/>
</dbReference>
<dbReference type="GO" id="GO:0003677">
    <property type="term" value="F:DNA binding"/>
    <property type="evidence" value="ECO:0007669"/>
    <property type="project" value="UniProtKB-KW"/>
</dbReference>
<evidence type="ECO:0000256" key="4">
    <source>
        <dbReference type="ARBA" id="ARBA00022553"/>
    </source>
</evidence>
<keyword evidence="8" id="KW-0479">Metal-binding</keyword>
<evidence type="ECO:0000313" key="19">
    <source>
        <dbReference type="EMBL" id="KAK2079991.1"/>
    </source>
</evidence>
<dbReference type="InterPro" id="IPR038593">
    <property type="entry name" value="RNA_pol_Rpb1_7_sf"/>
</dbReference>
<dbReference type="InterPro" id="IPR000722">
    <property type="entry name" value="RNA_pol_asu"/>
</dbReference>
<keyword evidence="3 16" id="KW-0240">DNA-directed RNA polymerase</keyword>
<dbReference type="Gene3D" id="2.40.40.20">
    <property type="match status" value="1"/>
</dbReference>
<proteinExistence type="inferred from homology"/>
<dbReference type="Pfam" id="PF04997">
    <property type="entry name" value="RNA_pol_Rpb1_1"/>
    <property type="match status" value="1"/>
</dbReference>
<keyword evidence="14" id="KW-0539">Nucleus</keyword>
<dbReference type="Gene3D" id="1.10.132.30">
    <property type="match status" value="1"/>
</dbReference>
<keyword evidence="7 16" id="KW-0548">Nucleotidyltransferase</keyword>
<evidence type="ECO:0000256" key="1">
    <source>
        <dbReference type="ARBA" id="ARBA00004123"/>
    </source>
</evidence>
<keyword evidence="4" id="KW-0597">Phosphoprotein</keyword>
<dbReference type="Proteomes" id="UP001255856">
    <property type="component" value="Unassembled WGS sequence"/>
</dbReference>
<keyword evidence="13 16" id="KW-0804">Transcription</keyword>
<dbReference type="InterPro" id="IPR045867">
    <property type="entry name" value="DNA-dir_RpoC_beta_prime"/>
</dbReference>
<dbReference type="GO" id="GO:0046872">
    <property type="term" value="F:metal ion binding"/>
    <property type="evidence" value="ECO:0007669"/>
    <property type="project" value="UniProtKB-KW"/>
</dbReference>
<dbReference type="Gene3D" id="6.10.250.2940">
    <property type="match status" value="1"/>
</dbReference>
<dbReference type="PANTHER" id="PTHR19376">
    <property type="entry name" value="DNA-DIRECTED RNA POLYMERASE"/>
    <property type="match status" value="1"/>
</dbReference>
<dbReference type="Pfam" id="PF04998">
    <property type="entry name" value="RNA_pol_Rpb1_5"/>
    <property type="match status" value="1"/>
</dbReference>
<keyword evidence="10" id="KW-0862">Zinc</keyword>
<keyword evidence="12" id="KW-0238">DNA-binding</keyword>
<keyword evidence="9" id="KW-0677">Repeat</keyword>
<evidence type="ECO:0000256" key="8">
    <source>
        <dbReference type="ARBA" id="ARBA00022723"/>
    </source>
</evidence>
<comment type="catalytic activity">
    <reaction evidence="15 16">
        <text>RNA(n) + a ribonucleoside 5'-triphosphate = RNA(n+1) + diphosphate</text>
        <dbReference type="Rhea" id="RHEA:21248"/>
        <dbReference type="Rhea" id="RHEA-COMP:14527"/>
        <dbReference type="Rhea" id="RHEA-COMP:17342"/>
        <dbReference type="ChEBI" id="CHEBI:33019"/>
        <dbReference type="ChEBI" id="CHEBI:61557"/>
        <dbReference type="ChEBI" id="CHEBI:140395"/>
        <dbReference type="EC" id="2.7.7.6"/>
    </reaction>
</comment>
<comment type="caution">
    <text evidence="19">The sequence shown here is derived from an EMBL/GenBank/DDBJ whole genome shotgun (WGS) entry which is preliminary data.</text>
</comment>
<evidence type="ECO:0000313" key="20">
    <source>
        <dbReference type="Proteomes" id="UP001255856"/>
    </source>
</evidence>
<dbReference type="InterPro" id="IPR007080">
    <property type="entry name" value="RNA_pol_Rpb1_1"/>
</dbReference>
<dbReference type="GO" id="GO:0006351">
    <property type="term" value="P:DNA-templated transcription"/>
    <property type="evidence" value="ECO:0007669"/>
    <property type="project" value="InterPro"/>
</dbReference>
<dbReference type="InterPro" id="IPR006592">
    <property type="entry name" value="RNA_pol_N"/>
</dbReference>
<dbReference type="Gene3D" id="4.10.860.120">
    <property type="entry name" value="RNA polymerase II, clamp domain"/>
    <property type="match status" value="1"/>
</dbReference>
<evidence type="ECO:0000256" key="12">
    <source>
        <dbReference type="ARBA" id="ARBA00023125"/>
    </source>
</evidence>
<dbReference type="PANTHER" id="PTHR19376:SF37">
    <property type="entry name" value="DNA-DIRECTED RNA POLYMERASE II SUBUNIT RPB1"/>
    <property type="match status" value="1"/>
</dbReference>
<sequence length="1516" mass="168382">MAHYETHSTAPLRKVKRIQFGVLDPDFIRRYSVAKIETSQTYDKGRLKTGGLSDPRLGTMDRAIKCTTDGAGVLECPGYFGHIELAKPVYHVHFIRVVLKVLRCVSYHNSKILLMPEDPKYKMLLRIRNPERRLRAFVGLCQGKRVCEHTGGPQPVYRIESGALRIMAEFPAPRAADVEAGMPEAPERKQELTPERALEILRRISDDDCRALGFDVRYTRPDWMLIQALPVPPPPVRPSVQMDSSARSEDDLTHQLGEILKANLRLARQEEAGAPQHIIGEFALLLQVHVTGYIDNTVPGLPQAKQRSGRPIKSISQRLKGKEGRVRGNLMGKRVDFSARTVITGDPNLALDELGVPWSIALTLTFPEMVTPHNIDWLRGLVENGPYPPPGQTGARFIIRDDGSRLDLRFLKTERDRHLQVGYRVERHMVNGDVVIFNRQPSLHKMSMMGHRVRILPYSTFRLNLSVTSPYNADFDGDEMNMHMAQSHEVRAEIKAIMAVPRNIVSPQANKPVMGIVQDSLLGARLFTSRDAFLDRETFMNVLMWLEGWDGTVPCPAVLKPQPLWTGKQVFSMFLPKVNVQRRAAWYRDGEPEGMSPADAQVVIQDGVVLAGTLCKKTLGATAGGLVHVIWMEYGAEAARAFLSQVQFTVNHWLLQHGFSIGIGDLIADDRTMGIINAIMNRAKDDVKRLIGKVQSNDLEQQPGRSIMESFENQVNQVLNKARDDAGNRAQGSLHDSNNVVRMVTAGSKGSFINISQMIACVGQQNVEGKRIPFGFAQRTLPHFTKDDFGPESRGFEFFFHAMGGREGLIDTAVKTASTGYIQRRLVKAMEDLMVRYDGTVRNAVGEVVQFLYGEDGMEGTAIEGQRKFADAFRHDLDRACDWLEPGQLEALRGDVEGRQLLEAELRRLEEDQRTLQREVMRSGDAACNLPVNLKRLIENAQRRFGCRPYRPGATGLSPVAVVQRVQRLTEKLRVVAGLDALSLEAQRNATLLFFALLRSTLASKRVLREYKLTPEAFDWLAGEVETRFMAALTAPGEVVGTIAAQSIGEPTTQMTLNTFHFAGVSAKNVTLGVPRLTEIINISKNIKTPSLTVHLLGEAARDKESAKAVQCGLEFTTLRRVTAATEIYYDPDPRSTVIAEDAEWVAAFWDLADDDVDATRMSPWLLRVELARDMMVDKKLLLSEVAERINAGFEDELHCIFNDDNAEKLVLRIRVLTDSGGDKGDADALDEEEDDVFLKKIETSMLSQVRLQGVEGIHKVFLREAKRTRLDEASGRGFVQDSEWVLDTEGVNLLEVMCHPAVDHARTMSNDVIEVLQVLGIEAARNALLKELRGVIEFDGSYVNYRHLAALVDSMTRRGYFMAITRHGINRDETGPLHQASFEETVEILFRAAAHAEADDMAGVSENIMLGQLCPRKLADAIELDYAYADDDPAHAMLTPGRTPLMTPGRASPSALMSPSASPFHDSVLFSPGAEDVLFSPAGGGASPGSGDVKPDVEALSPRADGASIVKKENS</sequence>
<dbReference type="GO" id="GO:0003899">
    <property type="term" value="F:DNA-directed RNA polymerase activity"/>
    <property type="evidence" value="ECO:0007669"/>
    <property type="project" value="UniProtKB-EC"/>
</dbReference>
<dbReference type="Gene3D" id="3.30.1360.140">
    <property type="match status" value="1"/>
</dbReference>
<dbReference type="Gene3D" id="3.30.1490.180">
    <property type="entry name" value="RNA polymerase ii"/>
    <property type="match status" value="1"/>
</dbReference>
<dbReference type="Pfam" id="PF05000">
    <property type="entry name" value="RNA_pol_Rpb1_4"/>
    <property type="match status" value="1"/>
</dbReference>
<dbReference type="Gene3D" id="6.20.50.80">
    <property type="match status" value="1"/>
</dbReference>
<dbReference type="EMBL" id="JASFZW010000002">
    <property type="protein sequence ID" value="KAK2079991.1"/>
    <property type="molecule type" value="Genomic_DNA"/>
</dbReference>
<evidence type="ECO:0000256" key="17">
    <source>
        <dbReference type="SAM" id="MobiDB-lite"/>
    </source>
</evidence>
<dbReference type="FunFam" id="4.10.860.120:FF:000003">
    <property type="entry name" value="DNA-directed RNA polymerase subunit"/>
    <property type="match status" value="1"/>
</dbReference>
<dbReference type="SMART" id="SM00663">
    <property type="entry name" value="RPOLA_N"/>
    <property type="match status" value="1"/>
</dbReference>
<comment type="similarity">
    <text evidence="2">Belongs to the RNA polymerase beta' chain family. RpoC1 subfamily.</text>
</comment>
<dbReference type="CDD" id="cd02584">
    <property type="entry name" value="RNAP_II_Rpb1_C"/>
    <property type="match status" value="1"/>
</dbReference>
<protein>
    <recommendedName>
        <fullName evidence="16">DNA-directed RNA polymerase subunit</fullName>
        <ecNumber evidence="16">2.7.7.6</ecNumber>
    </recommendedName>
</protein>
<dbReference type="Pfam" id="PF04992">
    <property type="entry name" value="RNA_pol_Rpb1_6"/>
    <property type="match status" value="1"/>
</dbReference>
<accession>A0AAD9ILV3</accession>
<evidence type="ECO:0000256" key="14">
    <source>
        <dbReference type="ARBA" id="ARBA00023242"/>
    </source>
</evidence>